<keyword evidence="4" id="KW-1185">Reference proteome</keyword>
<keyword evidence="2" id="KW-1133">Transmembrane helix</keyword>
<name>A0A7G5EIQ5_9BURK</name>
<dbReference type="KEGG" id="cpis:HS961_14130"/>
<proteinExistence type="predicted"/>
<keyword evidence="2" id="KW-0472">Membrane</keyword>
<sequence>MAATCQWRTTSGKFQGMYLIAIAWLYVVVLMAVVEAVSPQGSVLGAFFTLLLYGALPLGLLLFIAGTPARRRKRHQAEAEAQKASPLPPSDPS</sequence>
<feature type="region of interest" description="Disordered" evidence="1">
    <location>
        <begin position="73"/>
        <end position="93"/>
    </location>
</feature>
<feature type="transmembrane region" description="Helical" evidence="2">
    <location>
        <begin position="43"/>
        <end position="65"/>
    </location>
</feature>
<evidence type="ECO:0000313" key="4">
    <source>
        <dbReference type="Proteomes" id="UP000515240"/>
    </source>
</evidence>
<gene>
    <name evidence="3" type="ORF">HS961_14130</name>
</gene>
<protein>
    <submittedName>
        <fullName evidence="3">Uncharacterized protein</fullName>
    </submittedName>
</protein>
<keyword evidence="2" id="KW-0812">Transmembrane</keyword>
<organism evidence="3 4">
    <name type="scientific">Comamonas piscis</name>
    <dbReference type="NCBI Taxonomy" id="1562974"/>
    <lineage>
        <taxon>Bacteria</taxon>
        <taxon>Pseudomonadati</taxon>
        <taxon>Pseudomonadota</taxon>
        <taxon>Betaproteobacteria</taxon>
        <taxon>Burkholderiales</taxon>
        <taxon>Comamonadaceae</taxon>
        <taxon>Comamonas</taxon>
    </lineage>
</organism>
<dbReference type="RefSeq" id="WP_182322992.1">
    <property type="nucleotide sequence ID" value="NZ_CP058554.1"/>
</dbReference>
<feature type="transmembrane region" description="Helical" evidence="2">
    <location>
        <begin position="16"/>
        <end position="37"/>
    </location>
</feature>
<dbReference type="AlphaFoldDB" id="A0A7G5EIQ5"/>
<evidence type="ECO:0000256" key="2">
    <source>
        <dbReference type="SAM" id="Phobius"/>
    </source>
</evidence>
<reference evidence="3 4" key="1">
    <citation type="journal article" date="2020" name="G3 (Bethesda)">
        <title>CeMbio - The Caenorhabditis elegans Microbiome Resource.</title>
        <authorList>
            <person name="Dirksen P."/>
            <person name="Assie A."/>
            <person name="Zimmermann J."/>
            <person name="Zhang F."/>
            <person name="Tietje A.M."/>
            <person name="Marsh S.A."/>
            <person name="Felix M.A."/>
            <person name="Shapira M."/>
            <person name="Kaleta C."/>
            <person name="Schulenburg H."/>
            <person name="Samuel B."/>
        </authorList>
    </citation>
    <scope>NUCLEOTIDE SEQUENCE [LARGE SCALE GENOMIC DNA]</scope>
    <source>
        <strain evidence="3 4">BIGb0172</strain>
    </source>
</reference>
<dbReference type="Proteomes" id="UP000515240">
    <property type="component" value="Chromosome"/>
</dbReference>
<evidence type="ECO:0000313" key="3">
    <source>
        <dbReference type="EMBL" id="QMV73880.1"/>
    </source>
</evidence>
<accession>A0A7G5EIQ5</accession>
<evidence type="ECO:0000256" key="1">
    <source>
        <dbReference type="SAM" id="MobiDB-lite"/>
    </source>
</evidence>
<dbReference type="EMBL" id="CP058554">
    <property type="protein sequence ID" value="QMV73880.1"/>
    <property type="molecule type" value="Genomic_DNA"/>
</dbReference>